<evidence type="ECO:0000256" key="1">
    <source>
        <dbReference type="ARBA" id="ARBA00004613"/>
    </source>
</evidence>
<dbReference type="InterPro" id="IPR036034">
    <property type="entry name" value="PDZ_sf"/>
</dbReference>
<feature type="region of interest" description="Disordered" evidence="4">
    <location>
        <begin position="235"/>
        <end position="266"/>
    </location>
</feature>
<evidence type="ECO:0000259" key="7">
    <source>
        <dbReference type="SMART" id="SM00228"/>
    </source>
</evidence>
<dbReference type="AlphaFoldDB" id="B8LD49"/>
<dbReference type="GeneID" id="7446283"/>
<dbReference type="EMBL" id="DS999419">
    <property type="protein sequence ID" value="EED86647.1"/>
    <property type="molecule type" value="Genomic_DNA"/>
</dbReference>
<evidence type="ECO:0000256" key="2">
    <source>
        <dbReference type="ARBA" id="ARBA00022525"/>
    </source>
</evidence>
<evidence type="ECO:0000256" key="4">
    <source>
        <dbReference type="SAM" id="MobiDB-lite"/>
    </source>
</evidence>
<evidence type="ECO:0000256" key="6">
    <source>
        <dbReference type="SAM" id="SignalP"/>
    </source>
</evidence>
<protein>
    <recommendedName>
        <fullName evidence="7">PDZ domain-containing protein</fullName>
    </recommendedName>
</protein>
<dbReference type="RefSeq" id="XP_002296919.1">
    <property type="nucleotide sequence ID" value="XM_002296883.1"/>
</dbReference>
<feature type="compositionally biased region" description="Low complexity" evidence="4">
    <location>
        <begin position="447"/>
        <end position="458"/>
    </location>
</feature>
<feature type="compositionally biased region" description="Low complexity" evidence="4">
    <location>
        <begin position="83"/>
        <end position="94"/>
    </location>
</feature>
<dbReference type="InterPro" id="IPR033764">
    <property type="entry name" value="Sdr_B"/>
</dbReference>
<name>B8LD49_THAPS</name>
<gene>
    <name evidence="8" type="ORF">THAPSDRAFT_25466</name>
</gene>
<comment type="subcellular location">
    <subcellularLocation>
        <location evidence="1">Secreted</location>
    </subcellularLocation>
</comment>
<organism evidence="8 9">
    <name type="scientific">Thalassiosira pseudonana</name>
    <name type="common">Marine diatom</name>
    <name type="synonym">Cyclotella nana</name>
    <dbReference type="NCBI Taxonomy" id="35128"/>
    <lineage>
        <taxon>Eukaryota</taxon>
        <taxon>Sar</taxon>
        <taxon>Stramenopiles</taxon>
        <taxon>Ochrophyta</taxon>
        <taxon>Bacillariophyta</taxon>
        <taxon>Coscinodiscophyceae</taxon>
        <taxon>Thalassiosirophycidae</taxon>
        <taxon>Thalassiosirales</taxon>
        <taxon>Thalassiosiraceae</taxon>
        <taxon>Thalassiosira</taxon>
    </lineage>
</organism>
<feature type="domain" description="PDZ" evidence="7">
    <location>
        <begin position="732"/>
        <end position="806"/>
    </location>
</feature>
<feature type="compositionally biased region" description="Polar residues" evidence="4">
    <location>
        <begin position="255"/>
        <end position="266"/>
    </location>
</feature>
<keyword evidence="2" id="KW-0964">Secreted</keyword>
<feature type="transmembrane region" description="Helical" evidence="5">
    <location>
        <begin position="624"/>
        <end position="648"/>
    </location>
</feature>
<reference evidence="8 9" key="2">
    <citation type="journal article" date="2008" name="Nature">
        <title>The Phaeodactylum genome reveals the evolutionary history of diatom genomes.</title>
        <authorList>
            <person name="Bowler C."/>
            <person name="Allen A.E."/>
            <person name="Badger J.H."/>
            <person name="Grimwood J."/>
            <person name="Jabbari K."/>
            <person name="Kuo A."/>
            <person name="Maheswari U."/>
            <person name="Martens C."/>
            <person name="Maumus F."/>
            <person name="Otillar R.P."/>
            <person name="Rayko E."/>
            <person name="Salamov A."/>
            <person name="Vandepoele K."/>
            <person name="Beszteri B."/>
            <person name="Gruber A."/>
            <person name="Heijde M."/>
            <person name="Katinka M."/>
            <person name="Mock T."/>
            <person name="Valentin K."/>
            <person name="Verret F."/>
            <person name="Berges J.A."/>
            <person name="Brownlee C."/>
            <person name="Cadoret J.P."/>
            <person name="Chiovitti A."/>
            <person name="Choi C.J."/>
            <person name="Coesel S."/>
            <person name="De Martino A."/>
            <person name="Detter J.C."/>
            <person name="Durkin C."/>
            <person name="Falciatore A."/>
            <person name="Fournet J."/>
            <person name="Haruta M."/>
            <person name="Huysman M.J."/>
            <person name="Jenkins B.D."/>
            <person name="Jiroutova K."/>
            <person name="Jorgensen R.E."/>
            <person name="Joubert Y."/>
            <person name="Kaplan A."/>
            <person name="Kroger N."/>
            <person name="Kroth P.G."/>
            <person name="La Roche J."/>
            <person name="Lindquist E."/>
            <person name="Lommer M."/>
            <person name="Martin-Jezequel V."/>
            <person name="Lopez P.J."/>
            <person name="Lucas S."/>
            <person name="Mangogna M."/>
            <person name="McGinnis K."/>
            <person name="Medlin L.K."/>
            <person name="Montsant A."/>
            <person name="Oudot-Le Secq M.P."/>
            <person name="Napoli C."/>
            <person name="Obornik M."/>
            <person name="Parker M.S."/>
            <person name="Petit J.L."/>
            <person name="Porcel B.M."/>
            <person name="Poulsen N."/>
            <person name="Robison M."/>
            <person name="Rychlewski L."/>
            <person name="Rynearson T.A."/>
            <person name="Schmutz J."/>
            <person name="Shapiro H."/>
            <person name="Siaut M."/>
            <person name="Stanley M."/>
            <person name="Sussman M.R."/>
            <person name="Taylor A.R."/>
            <person name="Vardi A."/>
            <person name="von Dassow P."/>
            <person name="Vyverman W."/>
            <person name="Willis A."/>
            <person name="Wyrwicz L.S."/>
            <person name="Rokhsar D.S."/>
            <person name="Weissenbach J."/>
            <person name="Armbrust E.V."/>
            <person name="Green B.R."/>
            <person name="Van de Peer Y."/>
            <person name="Grigoriev I.V."/>
        </authorList>
    </citation>
    <scope>NUCLEOTIDE SEQUENCE [LARGE SCALE GENOMIC DNA]</scope>
    <source>
        <strain evidence="8 9">CCMP1335</strain>
    </source>
</reference>
<keyword evidence="9" id="KW-1185">Reference proteome</keyword>
<evidence type="ECO:0000256" key="5">
    <source>
        <dbReference type="SAM" id="Phobius"/>
    </source>
</evidence>
<dbReference type="PANTHER" id="PTHR38909">
    <property type="entry name" value="G PROTEIN GAMMA DOMAIN-CONTAINING PROTEIN"/>
    <property type="match status" value="1"/>
</dbReference>
<evidence type="ECO:0000313" key="8">
    <source>
        <dbReference type="EMBL" id="EED86647.1"/>
    </source>
</evidence>
<dbReference type="Pfam" id="PF17210">
    <property type="entry name" value="SdrD_B"/>
    <property type="match status" value="1"/>
</dbReference>
<dbReference type="Gene3D" id="2.60.40.10">
    <property type="entry name" value="Immunoglobulins"/>
    <property type="match status" value="2"/>
</dbReference>
<keyword evidence="3 6" id="KW-0732">Signal</keyword>
<evidence type="ECO:0000313" key="9">
    <source>
        <dbReference type="Proteomes" id="UP000001449"/>
    </source>
</evidence>
<dbReference type="KEGG" id="tps:THAPSDRAFT_25466"/>
<feature type="region of interest" description="Disordered" evidence="4">
    <location>
        <begin position="83"/>
        <end position="109"/>
    </location>
</feature>
<dbReference type="SUPFAM" id="SSF117074">
    <property type="entry name" value="Hypothetical protein PA1324"/>
    <property type="match status" value="2"/>
</dbReference>
<dbReference type="PANTHER" id="PTHR38909:SF1">
    <property type="entry name" value="G PROTEIN GAMMA DOMAIN-CONTAINING PROTEIN"/>
    <property type="match status" value="1"/>
</dbReference>
<keyword evidence="5" id="KW-0812">Transmembrane</keyword>
<dbReference type="HOGENOM" id="CLU_349693_0_0_1"/>
<feature type="region of interest" description="Disordered" evidence="4">
    <location>
        <begin position="657"/>
        <end position="698"/>
    </location>
</feature>
<feature type="signal peptide" evidence="6">
    <location>
        <begin position="1"/>
        <end position="26"/>
    </location>
</feature>
<accession>B8LD49</accession>
<dbReference type="GO" id="GO:0005576">
    <property type="term" value="C:extracellular region"/>
    <property type="evidence" value="ECO:0007669"/>
    <property type="project" value="UniProtKB-SubCell"/>
</dbReference>
<feature type="region of interest" description="Disordered" evidence="4">
    <location>
        <begin position="439"/>
        <end position="461"/>
    </location>
</feature>
<sequence length="806" mass="85987">MSTATMKNISLSIGLLLSTSITTVHSQPTAFLQPSIQPTVSSAPSFNSTTSLFPTLASDDNNSSIPPSMVSTPTVGTMITMTPTSPSTSGSTPIVSASGTLSPTTAASNSSTTIIPEGIIGGQSFFDSNNNGIIDPPLDYSIADISVWLFSCDATSSNQLLSVTNTNMQGIYTFDEVADGNSIWKGNISKNGTLTHPDVDSTVNPLTGSTVCFEVMGGAIAMNWSVGLRLNVPPVTSPVSPSEEETLTPSSVPTNETASSSPPTLSSEKAVVVGGYVFNDINNNGYYDSKNETTIPNVRVSLLDCKSGSIVNTKETNSTGYYKFSDLKPNNYYVTFSYCVNPPDPCYQASQKWSGLFDFTVGNFTSPDADNKVNPETGSSVCKTYVEGDFDLDVNAGMLFVSGNVTVDDVASESPSAAPSNATMNPSLAPSVVVNVTESPTDGTVTPSASSLPSSAPSMHPTRFGKTVGPSTTSGLIMTLHGIDTLEDEEGWSMNTSHYIMDYFNLERNFAFDVEVEIDVTKQTPNNRPFKQQERRQQEGKAVEITYDQTTTYKTPDPSTVSLDFILEEPFATNASQTEYILFLQNHSSYYDEVTTASVTLPPNDVDKIVTPPDDEEDNGGINWMPITIGVSCGVGALLIVMALLIVVRRRRRRNHEMEPVGNGNPTAYVNAVGGDLEGGKEAGSSGHTPAGDDDDDVSAMSDVFAANLSESLKSPDNDNDGELIEIVAPSGKLGVVIDIAPDRRGPPFVCDIRETSSLWDQIKIGDRMIAVDGEDVQAWSAIKVSKLLAEKAGNTERRITVLRES</sequence>
<dbReference type="PaxDb" id="35128-Thaps25466"/>
<feature type="chain" id="PRO_5002877099" description="PDZ domain-containing protein" evidence="6">
    <location>
        <begin position="27"/>
        <end position="806"/>
    </location>
</feature>
<dbReference type="InParanoid" id="B8LD49"/>
<proteinExistence type="predicted"/>
<dbReference type="Proteomes" id="UP000001449">
    <property type="component" value="Unassembled WGS sequence"/>
</dbReference>
<dbReference type="InterPro" id="IPR001478">
    <property type="entry name" value="PDZ"/>
</dbReference>
<feature type="compositionally biased region" description="Low complexity" evidence="4">
    <location>
        <begin position="235"/>
        <end position="254"/>
    </location>
</feature>
<evidence type="ECO:0000256" key="3">
    <source>
        <dbReference type="ARBA" id="ARBA00022729"/>
    </source>
</evidence>
<dbReference type="Gene3D" id="2.30.42.10">
    <property type="match status" value="1"/>
</dbReference>
<dbReference type="InterPro" id="IPR013783">
    <property type="entry name" value="Ig-like_fold"/>
</dbReference>
<reference evidence="8 9" key="1">
    <citation type="journal article" date="2004" name="Science">
        <title>The genome of the diatom Thalassiosira pseudonana: ecology, evolution, and metabolism.</title>
        <authorList>
            <person name="Armbrust E.V."/>
            <person name="Berges J.A."/>
            <person name="Bowler C."/>
            <person name="Green B.R."/>
            <person name="Martinez D."/>
            <person name="Putnam N.H."/>
            <person name="Zhou S."/>
            <person name="Allen A.E."/>
            <person name="Apt K.E."/>
            <person name="Bechner M."/>
            <person name="Brzezinski M.A."/>
            <person name="Chaal B.K."/>
            <person name="Chiovitti A."/>
            <person name="Davis A.K."/>
            <person name="Demarest M.S."/>
            <person name="Detter J.C."/>
            <person name="Glavina T."/>
            <person name="Goodstein D."/>
            <person name="Hadi M.Z."/>
            <person name="Hellsten U."/>
            <person name="Hildebrand M."/>
            <person name="Jenkins B.D."/>
            <person name="Jurka J."/>
            <person name="Kapitonov V.V."/>
            <person name="Kroger N."/>
            <person name="Lau W.W."/>
            <person name="Lane T.W."/>
            <person name="Larimer F.W."/>
            <person name="Lippmeier J.C."/>
            <person name="Lucas S."/>
            <person name="Medina M."/>
            <person name="Montsant A."/>
            <person name="Obornik M."/>
            <person name="Parker M.S."/>
            <person name="Palenik B."/>
            <person name="Pazour G.J."/>
            <person name="Richardson P.M."/>
            <person name="Rynearson T.A."/>
            <person name="Saito M.A."/>
            <person name="Schwartz D.C."/>
            <person name="Thamatrakoln K."/>
            <person name="Valentin K."/>
            <person name="Vardi A."/>
            <person name="Wilkerson F.P."/>
            <person name="Rokhsar D.S."/>
        </authorList>
    </citation>
    <scope>NUCLEOTIDE SEQUENCE [LARGE SCALE GENOMIC DNA]</scope>
    <source>
        <strain evidence="8 9">CCMP1335</strain>
    </source>
</reference>
<keyword evidence="5" id="KW-1133">Transmembrane helix</keyword>
<dbReference type="SUPFAM" id="SSF50156">
    <property type="entry name" value="PDZ domain-like"/>
    <property type="match status" value="1"/>
</dbReference>
<keyword evidence="5" id="KW-0472">Membrane</keyword>
<dbReference type="SMART" id="SM00228">
    <property type="entry name" value="PDZ"/>
    <property type="match status" value="1"/>
</dbReference>
<dbReference type="eggNOG" id="ENOG502SNBR">
    <property type="taxonomic scope" value="Eukaryota"/>
</dbReference>